<proteinExistence type="predicted"/>
<evidence type="ECO:0000313" key="1">
    <source>
        <dbReference type="EMBL" id="AKV00675.1"/>
    </source>
</evidence>
<name>A0A0K1Q5J6_9BACT</name>
<evidence type="ECO:0008006" key="3">
    <source>
        <dbReference type="Google" id="ProtNLM"/>
    </source>
</evidence>
<sequence>MPSCRRNLGLGLYIVKLILNAHGGTVGAESKDGWAEFRVLLRRS</sequence>
<accession>A0A0K1Q5J6</accession>
<dbReference type="EMBL" id="CP012333">
    <property type="protein sequence ID" value="AKV00675.1"/>
    <property type="molecule type" value="Genomic_DNA"/>
</dbReference>
<dbReference type="Proteomes" id="UP000064967">
    <property type="component" value="Chromosome"/>
</dbReference>
<protein>
    <recommendedName>
        <fullName evidence="3">Histidine kinase/HSP90-like ATPase domain-containing protein</fullName>
    </recommendedName>
</protein>
<dbReference type="InterPro" id="IPR036890">
    <property type="entry name" value="HATPase_C_sf"/>
</dbReference>
<organism evidence="1 2">
    <name type="scientific">Labilithrix luteola</name>
    <dbReference type="NCBI Taxonomy" id="1391654"/>
    <lineage>
        <taxon>Bacteria</taxon>
        <taxon>Pseudomonadati</taxon>
        <taxon>Myxococcota</taxon>
        <taxon>Polyangia</taxon>
        <taxon>Polyangiales</taxon>
        <taxon>Labilitrichaceae</taxon>
        <taxon>Labilithrix</taxon>
    </lineage>
</organism>
<evidence type="ECO:0000313" key="2">
    <source>
        <dbReference type="Proteomes" id="UP000064967"/>
    </source>
</evidence>
<keyword evidence="2" id="KW-1185">Reference proteome</keyword>
<dbReference type="KEGG" id="llu:AKJ09_07338"/>
<gene>
    <name evidence="1" type="ORF">AKJ09_07338</name>
</gene>
<dbReference type="SUPFAM" id="SSF55874">
    <property type="entry name" value="ATPase domain of HSP90 chaperone/DNA topoisomerase II/histidine kinase"/>
    <property type="match status" value="1"/>
</dbReference>
<dbReference type="STRING" id="1391654.AKJ09_07338"/>
<dbReference type="AlphaFoldDB" id="A0A0K1Q5J6"/>
<dbReference type="Gene3D" id="3.30.565.10">
    <property type="entry name" value="Histidine kinase-like ATPase, C-terminal domain"/>
    <property type="match status" value="1"/>
</dbReference>
<reference evidence="1 2" key="1">
    <citation type="submission" date="2015-08" db="EMBL/GenBank/DDBJ databases">
        <authorList>
            <person name="Babu N.S."/>
            <person name="Beckwith C.J."/>
            <person name="Beseler K.G."/>
            <person name="Brison A."/>
            <person name="Carone J.V."/>
            <person name="Caskin T.P."/>
            <person name="Diamond M."/>
            <person name="Durham M.E."/>
            <person name="Foxe J.M."/>
            <person name="Go M."/>
            <person name="Henderson B.A."/>
            <person name="Jones I.B."/>
            <person name="McGettigan J.A."/>
            <person name="Micheletti S.J."/>
            <person name="Nasrallah M.E."/>
            <person name="Ortiz D."/>
            <person name="Piller C.R."/>
            <person name="Privatt S.R."/>
            <person name="Schneider S.L."/>
            <person name="Sharp S."/>
            <person name="Smith T.C."/>
            <person name="Stanton J.D."/>
            <person name="Ullery H.E."/>
            <person name="Wilson R.J."/>
            <person name="Serrano M.G."/>
            <person name="Buck G."/>
            <person name="Lee V."/>
            <person name="Wang Y."/>
            <person name="Carvalho R."/>
            <person name="Voegtly L."/>
            <person name="Shi R."/>
            <person name="Duckworth R."/>
            <person name="Johnson A."/>
            <person name="Loviza R."/>
            <person name="Walstead R."/>
            <person name="Shah Z."/>
            <person name="Kiflezghi M."/>
            <person name="Wade K."/>
            <person name="Ball S.L."/>
            <person name="Bradley K.W."/>
            <person name="Asai D.J."/>
            <person name="Bowman C.A."/>
            <person name="Russell D.A."/>
            <person name="Pope W.H."/>
            <person name="Jacobs-Sera D."/>
            <person name="Hendrix R.W."/>
            <person name="Hatfull G.F."/>
        </authorList>
    </citation>
    <scope>NUCLEOTIDE SEQUENCE [LARGE SCALE GENOMIC DNA]</scope>
    <source>
        <strain evidence="1 2">DSM 27648</strain>
    </source>
</reference>